<dbReference type="Gene3D" id="2.130.10.10">
    <property type="entry name" value="YVTN repeat-like/Quinoprotein amine dehydrogenase"/>
    <property type="match status" value="1"/>
</dbReference>
<dbReference type="FunCoup" id="E3LDG1">
    <property type="interactions" value="341"/>
</dbReference>
<keyword evidence="12" id="KW-0812">Transmembrane</keyword>
<evidence type="ECO:0000256" key="8">
    <source>
        <dbReference type="ARBA" id="ARBA00023136"/>
    </source>
</evidence>
<sequence>MEIGSSRMSAKELTTQSSIFRYLVLLTCFTLLIDGQLNAKLNSNGVYVSRDEIQNKNVLGVTEGFGVLVVATHSKFHIFENDEERRTVGHVSLDMQPRTKFLELKLFSKSEIFYCDETECGLCTYSGIKSDCSKLQLHSDEPKIQEILSASAVKLENMEQLMLAISFKNVESSYRMMLLKYSGQDNGLVYPQAYHADSSFVRNNHVLSSFEKEGFVYFVTTSTQLFEPDIFLHDQSNNQITVTKIVRLCSADQTPDLASKTTILVGCDQEMRNISSRGETAIYDSANGQVNVIMLNLTSANHVMCRFKMSNLEKRFSNVWNTCQETTFSENVGKINKCKYPSMFDVMKKKKGCLIYSRLDDESSPTLCARYGVSSLHSDLRYILYLFQRDQALDNCQLHTAKSDSYRYGWLEDYNVLQGELMMKIPYTELQNFEGLMIDGKAYFAAVSKESGIADVVRFSASENAEFKPNWRTNITNSGKFSISRIQDNRLLYTTIEGLQSVVISCKELYPVCNSLKLGGWQDPLDCSWCADDDNARTISASEVPVCKKNLKYECPPHLRWIHKYNNNSGFTAVVEGFRALKNPKLNACGTNCIVTVVDPNSIQCDTTPGDSIDDSCQQVFLSGMIGEKNYSFPFDYQHADRGTQTDPKNSQAEGQKGSSPGWKVAIAIISVLGIILIVAFIVYYMRNRFPRIKTHVRPPFGERVENEYGMGHMPGSLTQVVTNGDSYVKVFRSFPQDLKVDFKQLRVDKLNPIGQGHYGVVYKAVYSPSKSLEEKVVCKHLKDGKISEFYDEAKTMSEFCHPNILRLIGIALDDSSHLPIIVTEWMANGDLKKYITNENNTIKMRDLFEFAFDIAKGMNYLHGKKYIHRDLACRNCLLDDRQHVKIADFGLCRKVDIETEIYVQAHERELPVRWFPPEIMERGFGIPSDIWSFGVVIWELFTRGATPYNKMTSWDLIRPWLQESETNRLAKPPYCPDKLYTDVMMACWRANPVERPQFSELVTLIPNVVKYMEGYDRSQLHAGYERVSSRFLSLSHHDPAFPIYQNEAPQDQLLPSSTSIEYIHLAQFDPDRPSTSTAIPRFKSCQYQLLSDCCETSV</sequence>
<evidence type="ECO:0000256" key="7">
    <source>
        <dbReference type="ARBA" id="ARBA00022840"/>
    </source>
</evidence>
<dbReference type="InterPro" id="IPR011009">
    <property type="entry name" value="Kinase-like_dom_sf"/>
</dbReference>
<evidence type="ECO:0000256" key="3">
    <source>
        <dbReference type="ARBA" id="ARBA00011902"/>
    </source>
</evidence>
<keyword evidence="5 11" id="KW-0547">Nucleotide-binding</keyword>
<gene>
    <name evidence="14" type="ORF">CRE_00612</name>
</gene>
<dbReference type="InterPro" id="IPR036352">
    <property type="entry name" value="Semap_dom_sf"/>
</dbReference>
<dbReference type="eggNOG" id="KOG1095">
    <property type="taxonomic scope" value="Eukaryota"/>
</dbReference>
<name>E3LDG1_CAERE</name>
<evidence type="ECO:0000313" key="14">
    <source>
        <dbReference type="EMBL" id="EFO82229.1"/>
    </source>
</evidence>
<dbReference type="SUPFAM" id="SSF101912">
    <property type="entry name" value="Sema domain"/>
    <property type="match status" value="1"/>
</dbReference>
<dbReference type="SMART" id="SM00219">
    <property type="entry name" value="TyrKc"/>
    <property type="match status" value="1"/>
</dbReference>
<dbReference type="PANTHER" id="PTHR24416:SF633">
    <property type="entry name" value="TYROSINE-PROTEIN KINASE RECEPTOR SVH-2"/>
    <property type="match status" value="1"/>
</dbReference>
<evidence type="ECO:0000256" key="6">
    <source>
        <dbReference type="ARBA" id="ARBA00022777"/>
    </source>
</evidence>
<evidence type="ECO:0000256" key="11">
    <source>
        <dbReference type="PROSITE-ProRule" id="PRU10141"/>
    </source>
</evidence>
<dbReference type="EC" id="2.7.10.1" evidence="3"/>
<dbReference type="InterPro" id="IPR008266">
    <property type="entry name" value="Tyr_kinase_AS"/>
</dbReference>
<feature type="domain" description="Protein kinase" evidence="13">
    <location>
        <begin position="748"/>
        <end position="1009"/>
    </location>
</feature>
<keyword evidence="6" id="KW-0418">Kinase</keyword>
<feature type="transmembrane region" description="Helical" evidence="12">
    <location>
        <begin position="665"/>
        <end position="686"/>
    </location>
</feature>
<dbReference type="GO" id="GO:0007169">
    <property type="term" value="P:cell surface receptor protein tyrosine kinase signaling pathway"/>
    <property type="evidence" value="ECO:0007669"/>
    <property type="project" value="TreeGrafter"/>
</dbReference>
<dbReference type="PROSITE" id="PS00109">
    <property type="entry name" value="PROTEIN_KINASE_TYR"/>
    <property type="match status" value="1"/>
</dbReference>
<keyword evidence="8 12" id="KW-0472">Membrane</keyword>
<dbReference type="PRINTS" id="PR00109">
    <property type="entry name" value="TYRKINASE"/>
</dbReference>
<organism evidence="15">
    <name type="scientific">Caenorhabditis remanei</name>
    <name type="common">Caenorhabditis vulgaris</name>
    <dbReference type="NCBI Taxonomy" id="31234"/>
    <lineage>
        <taxon>Eukaryota</taxon>
        <taxon>Metazoa</taxon>
        <taxon>Ecdysozoa</taxon>
        <taxon>Nematoda</taxon>
        <taxon>Chromadorea</taxon>
        <taxon>Rhabditida</taxon>
        <taxon>Rhabditina</taxon>
        <taxon>Rhabditomorpha</taxon>
        <taxon>Rhabditoidea</taxon>
        <taxon>Rhabditidae</taxon>
        <taxon>Peloderinae</taxon>
        <taxon>Caenorhabditis</taxon>
    </lineage>
</organism>
<dbReference type="InterPro" id="IPR017441">
    <property type="entry name" value="Protein_kinase_ATP_BS"/>
</dbReference>
<dbReference type="PROSITE" id="PS50011">
    <property type="entry name" value="PROTEIN_KINASE_DOM"/>
    <property type="match status" value="1"/>
</dbReference>
<proteinExistence type="predicted"/>
<dbReference type="InterPro" id="IPR000719">
    <property type="entry name" value="Prot_kinase_dom"/>
</dbReference>
<dbReference type="Pfam" id="PF07714">
    <property type="entry name" value="PK_Tyr_Ser-Thr"/>
    <property type="match status" value="1"/>
</dbReference>
<comment type="catalytic activity">
    <reaction evidence="10">
        <text>L-tyrosyl-[protein] + ATP = O-phospho-L-tyrosyl-[protein] + ADP + H(+)</text>
        <dbReference type="Rhea" id="RHEA:10596"/>
        <dbReference type="Rhea" id="RHEA-COMP:10136"/>
        <dbReference type="Rhea" id="RHEA-COMP:20101"/>
        <dbReference type="ChEBI" id="CHEBI:15378"/>
        <dbReference type="ChEBI" id="CHEBI:30616"/>
        <dbReference type="ChEBI" id="CHEBI:46858"/>
        <dbReference type="ChEBI" id="CHEBI:61978"/>
        <dbReference type="ChEBI" id="CHEBI:456216"/>
        <dbReference type="EC" id="2.7.10.1"/>
    </reaction>
</comment>
<dbReference type="PANTHER" id="PTHR24416">
    <property type="entry name" value="TYROSINE-PROTEIN KINASE RECEPTOR"/>
    <property type="match status" value="1"/>
</dbReference>
<comment type="subcellular location">
    <subcellularLocation>
        <location evidence="2">Endomembrane system</location>
    </subcellularLocation>
    <subcellularLocation>
        <location evidence="1">Membrane</location>
        <topology evidence="1">Single-pass membrane protein</topology>
    </subcellularLocation>
</comment>
<dbReference type="Proteomes" id="UP000008281">
    <property type="component" value="Unassembled WGS sequence"/>
</dbReference>
<evidence type="ECO:0000256" key="4">
    <source>
        <dbReference type="ARBA" id="ARBA00022679"/>
    </source>
</evidence>
<dbReference type="InterPro" id="IPR020635">
    <property type="entry name" value="Tyr_kinase_cat_dom"/>
</dbReference>
<dbReference type="AlphaFoldDB" id="E3LDG1"/>
<dbReference type="InterPro" id="IPR001245">
    <property type="entry name" value="Ser-Thr/Tyr_kinase_cat_dom"/>
</dbReference>
<reference evidence="14" key="1">
    <citation type="submission" date="2007-07" db="EMBL/GenBank/DDBJ databases">
        <title>PCAP assembly of the Caenorhabditis remanei genome.</title>
        <authorList>
            <consortium name="The Caenorhabditis remanei Sequencing Consortium"/>
            <person name="Wilson R.K."/>
        </authorList>
    </citation>
    <scope>NUCLEOTIDE SEQUENCE [LARGE SCALE GENOMIC DNA]</scope>
    <source>
        <strain evidence="14">PB4641</strain>
    </source>
</reference>
<accession>E3LDG1</accession>
<dbReference type="GO" id="GO:0043235">
    <property type="term" value="C:receptor complex"/>
    <property type="evidence" value="ECO:0007669"/>
    <property type="project" value="TreeGrafter"/>
</dbReference>
<keyword evidence="12" id="KW-1133">Transmembrane helix</keyword>
<evidence type="ECO:0000256" key="10">
    <source>
        <dbReference type="ARBA" id="ARBA00051243"/>
    </source>
</evidence>
<dbReference type="InterPro" id="IPR050122">
    <property type="entry name" value="RTK"/>
</dbReference>
<dbReference type="CDD" id="cd00192">
    <property type="entry name" value="PTKc"/>
    <property type="match status" value="1"/>
</dbReference>
<dbReference type="GO" id="GO:0005886">
    <property type="term" value="C:plasma membrane"/>
    <property type="evidence" value="ECO:0007669"/>
    <property type="project" value="TreeGrafter"/>
</dbReference>
<dbReference type="GO" id="GO:0016477">
    <property type="term" value="P:cell migration"/>
    <property type="evidence" value="ECO:0007669"/>
    <property type="project" value="TreeGrafter"/>
</dbReference>
<dbReference type="HOGENOM" id="CLU_316928_0_0_1"/>
<dbReference type="FunFam" id="1.10.510.10:FF:001512">
    <property type="entry name" value="Receptor tyrosine-protein kinase erbB-2"/>
    <property type="match status" value="1"/>
</dbReference>
<dbReference type="PROSITE" id="PS00107">
    <property type="entry name" value="PROTEIN_KINASE_ATP"/>
    <property type="match status" value="1"/>
</dbReference>
<dbReference type="InterPro" id="IPR015943">
    <property type="entry name" value="WD40/YVTN_repeat-like_dom_sf"/>
</dbReference>
<keyword evidence="15" id="KW-1185">Reference proteome</keyword>
<evidence type="ECO:0000256" key="9">
    <source>
        <dbReference type="ARBA" id="ARBA00023137"/>
    </source>
</evidence>
<protein>
    <recommendedName>
        <fullName evidence="3">receptor protein-tyrosine kinase</fullName>
        <ecNumber evidence="3">2.7.10.1</ecNumber>
    </recommendedName>
</protein>
<evidence type="ECO:0000256" key="12">
    <source>
        <dbReference type="SAM" id="Phobius"/>
    </source>
</evidence>
<dbReference type="SUPFAM" id="SSF56112">
    <property type="entry name" value="Protein kinase-like (PK-like)"/>
    <property type="match status" value="1"/>
</dbReference>
<evidence type="ECO:0000256" key="1">
    <source>
        <dbReference type="ARBA" id="ARBA00004167"/>
    </source>
</evidence>
<dbReference type="OrthoDB" id="546826at2759"/>
<dbReference type="EMBL" id="DS268407">
    <property type="protein sequence ID" value="EFO82229.1"/>
    <property type="molecule type" value="Genomic_DNA"/>
</dbReference>
<evidence type="ECO:0000256" key="2">
    <source>
        <dbReference type="ARBA" id="ARBA00004308"/>
    </source>
</evidence>
<evidence type="ECO:0000313" key="15">
    <source>
        <dbReference type="Proteomes" id="UP000008281"/>
    </source>
</evidence>
<dbReference type="GO" id="GO:0031103">
    <property type="term" value="P:axon regeneration"/>
    <property type="evidence" value="ECO:0007669"/>
    <property type="project" value="EnsemblMetazoa"/>
</dbReference>
<dbReference type="GO" id="GO:0048680">
    <property type="term" value="P:positive regulation of axon regeneration"/>
    <property type="evidence" value="ECO:0007669"/>
    <property type="project" value="EnsemblMetazoa"/>
</dbReference>
<dbReference type="OMA" id="SRDVSRC"/>
<dbReference type="GO" id="GO:0031435">
    <property type="term" value="F:mitogen-activated protein kinase kinase kinase binding"/>
    <property type="evidence" value="ECO:0007669"/>
    <property type="project" value="EnsemblMetazoa"/>
</dbReference>
<dbReference type="Gene3D" id="1.10.510.10">
    <property type="entry name" value="Transferase(Phosphotransferase) domain 1"/>
    <property type="match status" value="1"/>
</dbReference>
<dbReference type="GO" id="GO:0043410">
    <property type="term" value="P:positive regulation of MAPK cascade"/>
    <property type="evidence" value="ECO:0007669"/>
    <property type="project" value="EnsemblMetazoa"/>
</dbReference>
<keyword evidence="4" id="KW-0808">Transferase</keyword>
<feature type="binding site" evidence="11">
    <location>
        <position position="780"/>
    </location>
    <ligand>
        <name>ATP</name>
        <dbReference type="ChEBI" id="CHEBI:30616"/>
    </ligand>
</feature>
<dbReference type="GO" id="GO:0004714">
    <property type="term" value="F:transmembrane receptor protein tyrosine kinase activity"/>
    <property type="evidence" value="ECO:0007669"/>
    <property type="project" value="UniProtKB-EC"/>
</dbReference>
<evidence type="ECO:0000259" key="13">
    <source>
        <dbReference type="PROSITE" id="PS50011"/>
    </source>
</evidence>
<dbReference type="STRING" id="31234.E3LDG1"/>
<evidence type="ECO:0000256" key="5">
    <source>
        <dbReference type="ARBA" id="ARBA00022741"/>
    </source>
</evidence>
<keyword evidence="9" id="KW-0829">Tyrosine-protein kinase</keyword>
<keyword evidence="7 11" id="KW-0067">ATP-binding</keyword>
<dbReference type="GO" id="GO:0005524">
    <property type="term" value="F:ATP binding"/>
    <property type="evidence" value="ECO:0007669"/>
    <property type="project" value="UniProtKB-UniRule"/>
</dbReference>
<dbReference type="GO" id="GO:0012505">
    <property type="term" value="C:endomembrane system"/>
    <property type="evidence" value="ECO:0007669"/>
    <property type="project" value="UniProtKB-SubCell"/>
</dbReference>
<dbReference type="InParanoid" id="E3LDG1"/>